<evidence type="ECO:0000313" key="7">
    <source>
        <dbReference type="EMBL" id="EST41942.1"/>
    </source>
</evidence>
<keyword evidence="3 6" id="KW-0812">Transmembrane</keyword>
<name>V6LBW1_9EUKA</name>
<protein>
    <submittedName>
        <fullName evidence="7">DinF protein</fullName>
    </submittedName>
</protein>
<evidence type="ECO:0000313" key="10">
    <source>
        <dbReference type="Proteomes" id="UP000018208"/>
    </source>
</evidence>
<evidence type="ECO:0000256" key="5">
    <source>
        <dbReference type="ARBA" id="ARBA00023136"/>
    </source>
</evidence>
<dbReference type="VEuPathDB" id="GiardiaDB:SS50377_22566"/>
<feature type="transmembrane region" description="Helical" evidence="6">
    <location>
        <begin position="223"/>
        <end position="245"/>
    </location>
</feature>
<dbReference type="PANTHER" id="PTHR43823">
    <property type="entry name" value="SPORULATION PROTEIN YKVU"/>
    <property type="match status" value="1"/>
</dbReference>
<dbReference type="Proteomes" id="UP000018208">
    <property type="component" value="Unassembled WGS sequence"/>
</dbReference>
<feature type="transmembrane region" description="Helical" evidence="6">
    <location>
        <begin position="121"/>
        <end position="139"/>
    </location>
</feature>
<feature type="transmembrane region" description="Helical" evidence="6">
    <location>
        <begin position="435"/>
        <end position="453"/>
    </location>
</feature>
<feature type="transmembrane region" description="Helical" evidence="6">
    <location>
        <begin position="459"/>
        <end position="483"/>
    </location>
</feature>
<dbReference type="InterPro" id="IPR051327">
    <property type="entry name" value="MATE_MepA_subfamily"/>
</dbReference>
<feature type="transmembrane region" description="Helical" evidence="6">
    <location>
        <begin position="356"/>
        <end position="382"/>
    </location>
</feature>
<evidence type="ECO:0000313" key="9">
    <source>
        <dbReference type="EMBL" id="KAH0574950.1"/>
    </source>
</evidence>
<dbReference type="PANTHER" id="PTHR43823:SF3">
    <property type="entry name" value="MULTIDRUG EXPORT PROTEIN MEPA"/>
    <property type="match status" value="1"/>
</dbReference>
<keyword evidence="4 6" id="KW-1133">Transmembrane helix</keyword>
<dbReference type="AlphaFoldDB" id="V6LBW1"/>
<organism evidence="7">
    <name type="scientific">Spironucleus salmonicida</name>
    <dbReference type="NCBI Taxonomy" id="348837"/>
    <lineage>
        <taxon>Eukaryota</taxon>
        <taxon>Metamonada</taxon>
        <taxon>Diplomonadida</taxon>
        <taxon>Hexamitidae</taxon>
        <taxon>Hexamitinae</taxon>
        <taxon>Spironucleus</taxon>
    </lineage>
</organism>
<dbReference type="EMBL" id="AUWU02000003">
    <property type="protein sequence ID" value="KAH0574948.1"/>
    <property type="molecule type" value="Genomic_DNA"/>
</dbReference>
<gene>
    <name evidence="7" type="ORF">SS50377_18246</name>
    <name evidence="8" type="ORF">SS50377_22564</name>
    <name evidence="9" type="ORF">SS50377_22566</name>
</gene>
<comment type="subcellular location">
    <subcellularLocation>
        <location evidence="1">Cell membrane</location>
        <topology evidence="1">Multi-pass membrane protein</topology>
    </subcellularLocation>
</comment>
<feature type="transmembrane region" description="Helical" evidence="6">
    <location>
        <begin position="49"/>
        <end position="70"/>
    </location>
</feature>
<feature type="transmembrane region" description="Helical" evidence="6">
    <location>
        <begin position="308"/>
        <end position="335"/>
    </location>
</feature>
<keyword evidence="5 6" id="KW-0472">Membrane</keyword>
<feature type="transmembrane region" description="Helical" evidence="6">
    <location>
        <begin position="266"/>
        <end position="296"/>
    </location>
</feature>
<dbReference type="GO" id="GO:0005886">
    <property type="term" value="C:plasma membrane"/>
    <property type="evidence" value="ECO:0007669"/>
    <property type="project" value="UniProtKB-SubCell"/>
</dbReference>
<feature type="transmembrane region" description="Helical" evidence="6">
    <location>
        <begin position="187"/>
        <end position="203"/>
    </location>
</feature>
<evidence type="ECO:0000256" key="6">
    <source>
        <dbReference type="SAM" id="Phobius"/>
    </source>
</evidence>
<evidence type="ECO:0000256" key="2">
    <source>
        <dbReference type="ARBA" id="ARBA00022475"/>
    </source>
</evidence>
<dbReference type="EMBL" id="AUWU02000003">
    <property type="protein sequence ID" value="KAH0574950.1"/>
    <property type="molecule type" value="Genomic_DNA"/>
</dbReference>
<evidence type="ECO:0000256" key="4">
    <source>
        <dbReference type="ARBA" id="ARBA00022989"/>
    </source>
</evidence>
<reference evidence="8" key="2">
    <citation type="submission" date="2020-12" db="EMBL/GenBank/DDBJ databases">
        <title>New Spironucleus salmonicida genome in near-complete chromosomes.</title>
        <authorList>
            <person name="Xu F."/>
            <person name="Kurt Z."/>
            <person name="Jimenez-Gonzalez A."/>
            <person name="Astvaldsson A."/>
            <person name="Andersson J.O."/>
            <person name="Svard S.G."/>
        </authorList>
    </citation>
    <scope>NUCLEOTIDE SEQUENCE</scope>
    <source>
        <strain evidence="8">ATCC 50377</strain>
    </source>
</reference>
<proteinExistence type="predicted"/>
<sequence length="568" mass="63502">MADEDGYSNYSASTASTSNQRTLNPTYFEIIELPPKQITNLYFARLFPAYFLLTFTLTFEISICAGYGGINTIYGMAILQPAILFFNYSFHSSTARAGMPLVAKALAADQYSVSVHTMMSLYLIFMFGVILCVGLYFGFMNQMVTQFETMYYVMALLLGSIFSAFQVTMSAFFMVENRGGIMFCRDFIGLCLRTTVLIVVYNIENNLNHDQKPSLLSPGIAQLISYIVLCIISFVAATQFDTFDLQFSGILKFSLKKINPIRPRVIIKLFLNFLPALGCNATDFVALLLANYFIIFSIDTEQEKIIRIIQNSIFCTFAFICIKLNTIISETYIALASTNFGVKKISRVYAIFKHAAVMGATISLFMSVIVVVLGRFLIQVFFRKLDDFMYIEDLITRCQDAMMYAGIYGFQRIISGLGISAIVVEGLVKQQLVIVLPRLCTIIGGVVSCHYLLGSMANYPMIICIGEISGVAAGIPTVVWFWIKYKQVASTDAKVIKEEEQLTNNEMVQNIRITIAESINAEEEDEEMLKAKQGTITGVANKQLLLRESLGFRSLASTVDRQSAVLEE</sequence>
<evidence type="ECO:0000256" key="3">
    <source>
        <dbReference type="ARBA" id="ARBA00022692"/>
    </source>
</evidence>
<dbReference type="VEuPathDB" id="GiardiaDB:SS50377_22564"/>
<evidence type="ECO:0000313" key="8">
    <source>
        <dbReference type="EMBL" id="KAH0574948.1"/>
    </source>
</evidence>
<accession>V6LBW1</accession>
<reference evidence="7 8" key="1">
    <citation type="journal article" date="2014" name="PLoS Genet.">
        <title>The Genome of Spironucleus salmonicida Highlights a Fish Pathogen Adapted to Fluctuating Environments.</title>
        <authorList>
            <person name="Xu F."/>
            <person name="Jerlstrom-Hultqvist J."/>
            <person name="Einarsson E."/>
            <person name="Astvaldsson A."/>
            <person name="Svard S.G."/>
            <person name="Andersson J.O."/>
        </authorList>
    </citation>
    <scope>NUCLEOTIDE SEQUENCE</scope>
    <source>
        <strain evidence="8">ATCC 50377</strain>
    </source>
</reference>
<evidence type="ECO:0000256" key="1">
    <source>
        <dbReference type="ARBA" id="ARBA00004651"/>
    </source>
</evidence>
<keyword evidence="10" id="KW-1185">Reference proteome</keyword>
<feature type="transmembrane region" description="Helical" evidence="6">
    <location>
        <begin position="402"/>
        <end position="423"/>
    </location>
</feature>
<keyword evidence="2" id="KW-1003">Cell membrane</keyword>
<dbReference type="EMBL" id="KI546166">
    <property type="protein sequence ID" value="EST41942.1"/>
    <property type="molecule type" value="Genomic_DNA"/>
</dbReference>
<feature type="transmembrane region" description="Helical" evidence="6">
    <location>
        <begin position="151"/>
        <end position="175"/>
    </location>
</feature>